<evidence type="ECO:0000313" key="3">
    <source>
        <dbReference type="Proteomes" id="UP000306102"/>
    </source>
</evidence>
<evidence type="ECO:0000313" key="2">
    <source>
        <dbReference type="EMBL" id="THG11022.1"/>
    </source>
</evidence>
<comment type="caution">
    <text evidence="2">The sequence shown here is derived from an EMBL/GenBank/DDBJ whole genome shotgun (WGS) entry which is preliminary data.</text>
</comment>
<feature type="coiled-coil region" evidence="1">
    <location>
        <begin position="190"/>
        <end position="228"/>
    </location>
</feature>
<organism evidence="2 3">
    <name type="scientific">Camellia sinensis var. sinensis</name>
    <name type="common">China tea</name>
    <dbReference type="NCBI Taxonomy" id="542762"/>
    <lineage>
        <taxon>Eukaryota</taxon>
        <taxon>Viridiplantae</taxon>
        <taxon>Streptophyta</taxon>
        <taxon>Embryophyta</taxon>
        <taxon>Tracheophyta</taxon>
        <taxon>Spermatophyta</taxon>
        <taxon>Magnoliopsida</taxon>
        <taxon>eudicotyledons</taxon>
        <taxon>Gunneridae</taxon>
        <taxon>Pentapetalae</taxon>
        <taxon>asterids</taxon>
        <taxon>Ericales</taxon>
        <taxon>Theaceae</taxon>
        <taxon>Camellia</taxon>
    </lineage>
</organism>
<sequence>MEDLLANIVTIQSTPSSQSKPKLKRVAKATVTQVSFDFEDIVPISKLAEAEKRPIEAKKRPAEGESSDAPLLKKMRFEGEEGQDGFHLEEMWDPAVMVGDRPMKASDSAIDNLEAIQHLHSHVVKAKAIKKELVKKTQEVAGFLASLNKAETKIKGMLDKANAAKVAQGKAKDRTKVAKAIVEAVAEAIVKVAKAKANVAEVRVAEVEAKLEAELKTKEAEIKAADEKAYAEG</sequence>
<dbReference type="EMBL" id="SDRB02007537">
    <property type="protein sequence ID" value="THG11022.1"/>
    <property type="molecule type" value="Genomic_DNA"/>
</dbReference>
<name>A0A4S4E4Y0_CAMSN</name>
<proteinExistence type="predicted"/>
<accession>A0A4S4E4Y0</accession>
<gene>
    <name evidence="2" type="ORF">TEA_028838</name>
</gene>
<evidence type="ECO:0000256" key="1">
    <source>
        <dbReference type="SAM" id="Coils"/>
    </source>
</evidence>
<dbReference type="AlphaFoldDB" id="A0A4S4E4Y0"/>
<keyword evidence="3" id="KW-1185">Reference proteome</keyword>
<keyword evidence="1" id="KW-0175">Coiled coil</keyword>
<reference evidence="2 3" key="1">
    <citation type="journal article" date="2018" name="Proc. Natl. Acad. Sci. U.S.A.">
        <title>Draft genome sequence of Camellia sinensis var. sinensis provides insights into the evolution of the tea genome and tea quality.</title>
        <authorList>
            <person name="Wei C."/>
            <person name="Yang H."/>
            <person name="Wang S."/>
            <person name="Zhao J."/>
            <person name="Liu C."/>
            <person name="Gao L."/>
            <person name="Xia E."/>
            <person name="Lu Y."/>
            <person name="Tai Y."/>
            <person name="She G."/>
            <person name="Sun J."/>
            <person name="Cao H."/>
            <person name="Tong W."/>
            <person name="Gao Q."/>
            <person name="Li Y."/>
            <person name="Deng W."/>
            <person name="Jiang X."/>
            <person name="Wang W."/>
            <person name="Chen Q."/>
            <person name="Zhang S."/>
            <person name="Li H."/>
            <person name="Wu J."/>
            <person name="Wang P."/>
            <person name="Li P."/>
            <person name="Shi C."/>
            <person name="Zheng F."/>
            <person name="Jian J."/>
            <person name="Huang B."/>
            <person name="Shan D."/>
            <person name="Shi M."/>
            <person name="Fang C."/>
            <person name="Yue Y."/>
            <person name="Li F."/>
            <person name="Li D."/>
            <person name="Wei S."/>
            <person name="Han B."/>
            <person name="Jiang C."/>
            <person name="Yin Y."/>
            <person name="Xia T."/>
            <person name="Zhang Z."/>
            <person name="Bennetzen J.L."/>
            <person name="Zhao S."/>
            <person name="Wan X."/>
        </authorList>
    </citation>
    <scope>NUCLEOTIDE SEQUENCE [LARGE SCALE GENOMIC DNA]</scope>
    <source>
        <strain evidence="3">cv. Shuchazao</strain>
        <tissue evidence="2">Leaf</tissue>
    </source>
</reference>
<dbReference type="Proteomes" id="UP000306102">
    <property type="component" value="Unassembled WGS sequence"/>
</dbReference>
<protein>
    <submittedName>
        <fullName evidence="2">Uncharacterized protein</fullName>
    </submittedName>
</protein>